<dbReference type="PANTHER" id="PTHR34408:SF1">
    <property type="entry name" value="GLYCOSYL HYDROLASE FAMILY 19 DOMAIN-CONTAINING PROTEIN HI_1415"/>
    <property type="match status" value="1"/>
</dbReference>
<dbReference type="STRING" id="269670.SAMN02982927_02033"/>
<evidence type="ECO:0000313" key="3">
    <source>
        <dbReference type="Proteomes" id="UP000198752"/>
    </source>
</evidence>
<evidence type="ECO:0000313" key="2">
    <source>
        <dbReference type="EMBL" id="SFG55631.1"/>
    </source>
</evidence>
<dbReference type="Pfam" id="PF01832">
    <property type="entry name" value="Glucosaminidase"/>
    <property type="match status" value="1"/>
</dbReference>
<dbReference type="Proteomes" id="UP000198752">
    <property type="component" value="Unassembled WGS sequence"/>
</dbReference>
<feature type="domain" description="SH3b" evidence="1">
    <location>
        <begin position="161"/>
        <end position="223"/>
    </location>
</feature>
<keyword evidence="3" id="KW-1185">Reference proteome</keyword>
<dbReference type="InterPro" id="IPR002901">
    <property type="entry name" value="MGlyc_endo_b_GlcNAc-like_dom"/>
</dbReference>
<dbReference type="Gene3D" id="2.30.30.40">
    <property type="entry name" value="SH3 Domains"/>
    <property type="match status" value="3"/>
</dbReference>
<evidence type="ECO:0000259" key="1">
    <source>
        <dbReference type="PROSITE" id="PS51781"/>
    </source>
</evidence>
<dbReference type="PROSITE" id="PS51781">
    <property type="entry name" value="SH3B"/>
    <property type="match status" value="1"/>
</dbReference>
<dbReference type="Gene3D" id="1.10.530.10">
    <property type="match status" value="1"/>
</dbReference>
<proteinExistence type="predicted"/>
<dbReference type="PANTHER" id="PTHR34408">
    <property type="entry name" value="FAMILY PROTEIN, PUTATIVE-RELATED"/>
    <property type="match status" value="1"/>
</dbReference>
<dbReference type="Pfam" id="PF08239">
    <property type="entry name" value="SH3_3"/>
    <property type="match status" value="2"/>
</dbReference>
<dbReference type="OrthoDB" id="9816557at2"/>
<dbReference type="InterPro" id="IPR052354">
    <property type="entry name" value="Cell_Wall_Dynamics_Protein"/>
</dbReference>
<dbReference type="GO" id="GO:0004040">
    <property type="term" value="F:amidase activity"/>
    <property type="evidence" value="ECO:0007669"/>
    <property type="project" value="InterPro"/>
</dbReference>
<protein>
    <submittedName>
        <fullName evidence="2">Mannosyl-glycoprotein endo-beta-N-acetylglucosaminidase</fullName>
    </submittedName>
</protein>
<dbReference type="InterPro" id="IPR003646">
    <property type="entry name" value="SH3-like_bac-type"/>
</dbReference>
<dbReference type="SMART" id="SM00047">
    <property type="entry name" value="LYZ2"/>
    <property type="match status" value="1"/>
</dbReference>
<dbReference type="SMART" id="SM00287">
    <property type="entry name" value="SH3b"/>
    <property type="match status" value="3"/>
</dbReference>
<reference evidence="3" key="1">
    <citation type="submission" date="2016-10" db="EMBL/GenBank/DDBJ databases">
        <authorList>
            <person name="Varghese N."/>
            <person name="Submissions S."/>
        </authorList>
    </citation>
    <scope>NUCLEOTIDE SEQUENCE [LARGE SCALE GENOMIC DNA]</scope>
    <source>
        <strain evidence="3">ATCC 700379</strain>
    </source>
</reference>
<sequence>MRKIITGTLILALLFASFGIPIGGRAYASSSYSAYVTTYTLKVRNKASKKFKTLRTLNMGNKVNVTSKHGSYSRISYKGTTGYVQSKHLNMQKFQTYAAYVTAYTLKVRSKASVHYSVKQMLTMGNQVAVIGKGNKYALINVGGIKGYVRNQCLTNTPFASYAAYVTSPTLKIRDHASTHYQILRTMQFRDQVTISGMGKKYAQVQLDGATGYVQAKCLSTTRPAEISAFATQYPYSLDAAVNKQVNASPQTDNHYTLYVPKDSLTFDGTKWTFNWDTDARGGADGNAWIVKRYGQGTQPSTVQQVNDAWYQIGISTGWVNPSTNDLRYVLDPNNFPNTAAEFYQFLNLSTTTGINADEVNAKILNGRGILAGKAATFIQAANEQHINEIYLIAHALLETGNGASALATGQMTVSSVNGQAVEPKVVYNMFGIGAVDSDPNTKGAEFAYSQGWFTPEAAILGGAQFIGQSYINSATYHQDTLYKMRWNPANTGNATHQYASDIGWAVKQARIMNYYYGLLSGYTLRFDIPKYQ</sequence>
<organism evidence="2 3">
    <name type="scientific">Sporolactobacillus nakayamae</name>
    <dbReference type="NCBI Taxonomy" id="269670"/>
    <lineage>
        <taxon>Bacteria</taxon>
        <taxon>Bacillati</taxon>
        <taxon>Bacillota</taxon>
        <taxon>Bacilli</taxon>
        <taxon>Bacillales</taxon>
        <taxon>Sporolactobacillaceae</taxon>
        <taxon>Sporolactobacillus</taxon>
    </lineage>
</organism>
<name>A0A1I2T094_9BACL</name>
<dbReference type="AlphaFoldDB" id="A0A1I2T094"/>
<dbReference type="EMBL" id="FOOY01000013">
    <property type="protein sequence ID" value="SFG55631.1"/>
    <property type="molecule type" value="Genomic_DNA"/>
</dbReference>
<accession>A0A1I2T094</accession>
<gene>
    <name evidence="2" type="ORF">SAMN02982927_02033</name>
</gene>